<reference evidence="6" key="3">
    <citation type="submission" date="2018-07" db="EMBL/GenBank/DDBJ databases">
        <title>WGS assembly of Glycine max.</title>
        <authorList>
            <person name="Schmutz J."/>
            <person name="Cannon S."/>
            <person name="Schlueter J."/>
            <person name="Ma J."/>
            <person name="Mitros T."/>
            <person name="Nelson W."/>
            <person name="Hyten D."/>
            <person name="Song Q."/>
            <person name="Thelen J."/>
            <person name="Cheng J."/>
            <person name="Xu D."/>
            <person name="Hellsten U."/>
            <person name="May G."/>
            <person name="Yu Y."/>
            <person name="Sakurai T."/>
            <person name="Umezawa T."/>
            <person name="Bhattacharyya M."/>
            <person name="Sandhu D."/>
            <person name="Valliyodan B."/>
            <person name="Lindquist E."/>
            <person name="Peto M."/>
            <person name="Grant D."/>
            <person name="Shu S."/>
            <person name="Goodstein D."/>
            <person name="Barry K."/>
            <person name="Futrell-Griggs M."/>
            <person name="Abernathy B."/>
            <person name="Du J."/>
            <person name="Tian Z."/>
            <person name="Zhu L."/>
            <person name="Gill N."/>
            <person name="Joshi T."/>
            <person name="Libault M."/>
            <person name="Sethuraman A."/>
            <person name="Zhang X."/>
            <person name="Shinozaki K."/>
            <person name="Nguyen H."/>
            <person name="Wing R."/>
            <person name="Cregan P."/>
            <person name="Specht J."/>
            <person name="Grimwood J."/>
            <person name="Rokhsar D."/>
            <person name="Stacey G."/>
            <person name="Shoemaker R."/>
            <person name="Jackson S."/>
        </authorList>
    </citation>
    <scope>NUCLEOTIDE SEQUENCE</scope>
    <source>
        <tissue evidence="6">Callus</tissue>
    </source>
</reference>
<dbReference type="PANTHER" id="PTHR43011:SF1">
    <property type="entry name" value="IRON-SULFUR CLUSTER ASSEMBLY 2 HOMOLOG, MITOCHONDRIAL"/>
    <property type="match status" value="1"/>
</dbReference>
<organism evidence="7">
    <name type="scientific">Glycine max</name>
    <name type="common">Soybean</name>
    <name type="synonym">Glycine hispida</name>
    <dbReference type="NCBI Taxonomy" id="3847"/>
    <lineage>
        <taxon>Eukaryota</taxon>
        <taxon>Viridiplantae</taxon>
        <taxon>Streptophyta</taxon>
        <taxon>Embryophyta</taxon>
        <taxon>Tracheophyta</taxon>
        <taxon>Spermatophyta</taxon>
        <taxon>Magnoliopsida</taxon>
        <taxon>eudicotyledons</taxon>
        <taxon>Gunneridae</taxon>
        <taxon>Pentapetalae</taxon>
        <taxon>rosids</taxon>
        <taxon>fabids</taxon>
        <taxon>Fabales</taxon>
        <taxon>Fabaceae</taxon>
        <taxon>Papilionoideae</taxon>
        <taxon>50 kb inversion clade</taxon>
        <taxon>NPAAA clade</taxon>
        <taxon>indigoferoid/millettioid clade</taxon>
        <taxon>Phaseoleae</taxon>
        <taxon>Glycine</taxon>
        <taxon>Glycine subgen. Soja</taxon>
    </lineage>
</organism>
<name>K7LHX1_SOYBN</name>
<dbReference type="FunFam" id="2.60.300.12:FF:000006">
    <property type="entry name" value="Iron-sulfur cluster assembly 2 mitochondrial"/>
    <property type="match status" value="1"/>
</dbReference>
<dbReference type="AlphaFoldDB" id="K7LHX1"/>
<proteinExistence type="inferred from homology"/>
<dbReference type="FunCoup" id="K7LHX1">
    <property type="interactions" value="2839"/>
</dbReference>
<comment type="similarity">
    <text evidence="2">Belongs to the HesB/IscA family.</text>
</comment>
<dbReference type="InParanoid" id="K7LHX1"/>
<dbReference type="GO" id="GO:0005506">
    <property type="term" value="F:iron ion binding"/>
    <property type="evidence" value="ECO:0000318"/>
    <property type="project" value="GO_Central"/>
</dbReference>
<reference evidence="6 7" key="1">
    <citation type="journal article" date="2010" name="Nature">
        <title>Genome sequence of the palaeopolyploid soybean.</title>
        <authorList>
            <person name="Schmutz J."/>
            <person name="Cannon S.B."/>
            <person name="Schlueter J."/>
            <person name="Ma J."/>
            <person name="Mitros T."/>
            <person name="Nelson W."/>
            <person name="Hyten D.L."/>
            <person name="Song Q."/>
            <person name="Thelen J.J."/>
            <person name="Cheng J."/>
            <person name="Xu D."/>
            <person name="Hellsten U."/>
            <person name="May G.D."/>
            <person name="Yu Y."/>
            <person name="Sakurai T."/>
            <person name="Umezawa T."/>
            <person name="Bhattacharyya M.K."/>
            <person name="Sandhu D."/>
            <person name="Valliyodan B."/>
            <person name="Lindquist E."/>
            <person name="Peto M."/>
            <person name="Grant D."/>
            <person name="Shu S."/>
            <person name="Goodstein D."/>
            <person name="Barry K."/>
            <person name="Futrell-Griggs M."/>
            <person name="Abernathy B."/>
            <person name="Du J."/>
            <person name="Tian Z."/>
            <person name="Zhu L."/>
            <person name="Gill N."/>
            <person name="Joshi T."/>
            <person name="Libault M."/>
            <person name="Sethuraman A."/>
            <person name="Zhang X.-C."/>
            <person name="Shinozaki K."/>
            <person name="Nguyen H.T."/>
            <person name="Wing R.A."/>
            <person name="Cregan P."/>
            <person name="Specht J."/>
            <person name="Grimwood J."/>
            <person name="Rokhsar D."/>
            <person name="Stacey G."/>
            <person name="Shoemaker R.C."/>
            <person name="Jackson S.A."/>
        </authorList>
    </citation>
    <scope>NUCLEOTIDE SEQUENCE [LARGE SCALE GENOMIC DNA]</scope>
    <source>
        <strain evidence="7">cv. Williams 82</strain>
        <tissue evidence="6">Callus</tissue>
    </source>
</reference>
<sequence>MIQSLALHLAARFRHYHNLVRLSSSSSSSSASTLHHATPSPFSSEPVHITQNCVRYWESHKTCYCLDAIVRNVTLRVWLSRGSPRKSKLCCYLLILDVILLPSHTLTLSFNAQFDLKEWKNACLSVETGGCSGFQYVFNLDDRINSDDKVFEKGVKLVVDNISYDFVKGATVDYVEELIRSAFVVTENPSAVGGCSCKSSFMVKQ</sequence>
<dbReference type="GO" id="GO:0016226">
    <property type="term" value="P:iron-sulfur cluster assembly"/>
    <property type="evidence" value="ECO:0000318"/>
    <property type="project" value="GO_Central"/>
</dbReference>
<evidence type="ECO:0000256" key="5">
    <source>
        <dbReference type="ARBA" id="ARBA00023128"/>
    </source>
</evidence>
<evidence type="ECO:0000256" key="4">
    <source>
        <dbReference type="ARBA" id="ARBA00023004"/>
    </source>
</evidence>
<dbReference type="EMBL" id="CM000843">
    <property type="protein sequence ID" value="KRH32744.1"/>
    <property type="molecule type" value="Genomic_DNA"/>
</dbReference>
<dbReference type="SMR" id="K7LHX1"/>
<dbReference type="Gramene" id="KRH32744">
    <property type="protein sequence ID" value="KRH32744"/>
    <property type="gene ID" value="GLYMA_10G072200"/>
</dbReference>
<dbReference type="EnsemblPlants" id="KRH32744">
    <property type="protein sequence ID" value="KRH32744"/>
    <property type="gene ID" value="GLYMA_10G072200"/>
</dbReference>
<keyword evidence="4" id="KW-0408">Iron</keyword>
<dbReference type="STRING" id="3847.K7LHX1"/>
<dbReference type="HOGENOM" id="CLU_1339568_0_0_1"/>
<dbReference type="NCBIfam" id="TIGR00049">
    <property type="entry name" value="iron-sulfur cluster assembly accessory protein"/>
    <property type="match status" value="1"/>
</dbReference>
<dbReference type="eggNOG" id="KOG1119">
    <property type="taxonomic scope" value="Eukaryota"/>
</dbReference>
<evidence type="ECO:0000313" key="6">
    <source>
        <dbReference type="EMBL" id="KRH32744.1"/>
    </source>
</evidence>
<dbReference type="Gene3D" id="2.60.300.12">
    <property type="entry name" value="HesB-like domain"/>
    <property type="match status" value="1"/>
</dbReference>
<dbReference type="GO" id="GO:0051604">
    <property type="term" value="P:protein maturation"/>
    <property type="evidence" value="ECO:0000318"/>
    <property type="project" value="GO_Central"/>
</dbReference>
<evidence type="ECO:0008006" key="9">
    <source>
        <dbReference type="Google" id="ProtNLM"/>
    </source>
</evidence>
<dbReference type="InterPro" id="IPR035903">
    <property type="entry name" value="HesB-like_dom_sf"/>
</dbReference>
<evidence type="ECO:0000256" key="2">
    <source>
        <dbReference type="ARBA" id="ARBA00006718"/>
    </source>
</evidence>
<evidence type="ECO:0000256" key="1">
    <source>
        <dbReference type="ARBA" id="ARBA00004173"/>
    </source>
</evidence>
<dbReference type="GO" id="GO:0051539">
    <property type="term" value="F:4 iron, 4 sulfur cluster binding"/>
    <property type="evidence" value="ECO:0000318"/>
    <property type="project" value="GO_Central"/>
</dbReference>
<protein>
    <recommendedName>
        <fullName evidence="9">FeS cluster biogenesis domain-containing protein</fullName>
    </recommendedName>
</protein>
<dbReference type="GO" id="GO:0005739">
    <property type="term" value="C:mitochondrion"/>
    <property type="evidence" value="ECO:0000318"/>
    <property type="project" value="GO_Central"/>
</dbReference>
<dbReference type="Proteomes" id="UP000008827">
    <property type="component" value="Chromosome 10"/>
</dbReference>
<keyword evidence="3" id="KW-0479">Metal-binding</keyword>
<reference evidence="7" key="2">
    <citation type="submission" date="2018-02" db="UniProtKB">
        <authorList>
            <consortium name="EnsemblPlants"/>
        </authorList>
    </citation>
    <scope>IDENTIFICATION</scope>
    <source>
        <strain evidence="7">Williams 82</strain>
    </source>
</reference>
<dbReference type="SUPFAM" id="SSF89360">
    <property type="entry name" value="HesB-like domain"/>
    <property type="match status" value="1"/>
</dbReference>
<keyword evidence="8" id="KW-1185">Reference proteome</keyword>
<gene>
    <name evidence="6" type="ORF">GLYMA_10G072200</name>
</gene>
<accession>K7LHX1</accession>
<evidence type="ECO:0000256" key="3">
    <source>
        <dbReference type="ARBA" id="ARBA00022723"/>
    </source>
</evidence>
<keyword evidence="5" id="KW-0496">Mitochondrion</keyword>
<comment type="subcellular location">
    <subcellularLocation>
        <location evidence="1">Mitochondrion</location>
    </subcellularLocation>
</comment>
<evidence type="ECO:0000313" key="8">
    <source>
        <dbReference type="Proteomes" id="UP000008827"/>
    </source>
</evidence>
<dbReference type="GO" id="GO:0120510">
    <property type="term" value="C:mitochondrial [4Fe-4S] assembly complex"/>
    <property type="evidence" value="ECO:0007669"/>
    <property type="project" value="UniProtKB-ARBA"/>
</dbReference>
<dbReference type="InterPro" id="IPR016092">
    <property type="entry name" value="ATAP"/>
</dbReference>
<evidence type="ECO:0000313" key="7">
    <source>
        <dbReference type="EnsemblPlants" id="KRH32744"/>
    </source>
</evidence>
<dbReference type="PANTHER" id="PTHR43011">
    <property type="entry name" value="IRON-SULFUR CLUSTER ASSEMBLY 2 HOMOLOG, MITOCHONDRIAL"/>
    <property type="match status" value="1"/>
</dbReference>
<dbReference type="PaxDb" id="3847-GLYMA10G08451.1"/>
<dbReference type="GO" id="GO:0051537">
    <property type="term" value="F:2 iron, 2 sulfur cluster binding"/>
    <property type="evidence" value="ECO:0000318"/>
    <property type="project" value="GO_Central"/>
</dbReference>